<dbReference type="Proteomes" id="UP000324222">
    <property type="component" value="Unassembled WGS sequence"/>
</dbReference>
<dbReference type="Pfam" id="PF03250">
    <property type="entry name" value="Tropomodulin"/>
    <property type="match status" value="1"/>
</dbReference>
<dbReference type="EMBL" id="VSRR010037361">
    <property type="protein sequence ID" value="MPC73710.1"/>
    <property type="molecule type" value="Genomic_DNA"/>
</dbReference>
<dbReference type="InterPro" id="IPR004934">
    <property type="entry name" value="TMOD"/>
</dbReference>
<keyword evidence="4" id="KW-1185">Reference proteome</keyword>
<reference evidence="3 4" key="1">
    <citation type="submission" date="2019-05" db="EMBL/GenBank/DDBJ databases">
        <title>Another draft genome of Portunus trituberculatus and its Hox gene families provides insights of decapod evolution.</title>
        <authorList>
            <person name="Jeong J.-H."/>
            <person name="Song I."/>
            <person name="Kim S."/>
            <person name="Choi T."/>
            <person name="Kim D."/>
            <person name="Ryu S."/>
            <person name="Kim W."/>
        </authorList>
    </citation>
    <scope>NUCLEOTIDE SEQUENCE [LARGE SCALE GENOMIC DNA]</scope>
    <source>
        <tissue evidence="3">Muscle</tissue>
    </source>
</reference>
<evidence type="ECO:0008006" key="5">
    <source>
        <dbReference type="Google" id="ProtNLM"/>
    </source>
</evidence>
<protein>
    <recommendedName>
        <fullName evidence="5">Tropomodulin</fullName>
    </recommendedName>
</protein>
<sequence length="72" mass="8077">MASTKLFGKDLSQYEELDIDDILDQLSPEELEMLAGEVDPDLTSRVARRPATIFLLSTLSFSIQRNLAPDVH</sequence>
<evidence type="ECO:0000313" key="4">
    <source>
        <dbReference type="Proteomes" id="UP000324222"/>
    </source>
</evidence>
<evidence type="ECO:0000313" key="3">
    <source>
        <dbReference type="EMBL" id="MPC73710.1"/>
    </source>
</evidence>
<dbReference type="GO" id="GO:0005523">
    <property type="term" value="F:tropomyosin binding"/>
    <property type="evidence" value="ECO:0007669"/>
    <property type="project" value="InterPro"/>
</dbReference>
<comment type="subcellular location">
    <subcellularLocation>
        <location evidence="1">Cytoplasm</location>
    </subcellularLocation>
</comment>
<keyword evidence="2" id="KW-0963">Cytoplasm</keyword>
<dbReference type="GO" id="GO:0051694">
    <property type="term" value="P:pointed-end actin filament capping"/>
    <property type="evidence" value="ECO:0007669"/>
    <property type="project" value="InterPro"/>
</dbReference>
<evidence type="ECO:0000256" key="1">
    <source>
        <dbReference type="ARBA" id="ARBA00004496"/>
    </source>
</evidence>
<evidence type="ECO:0000256" key="2">
    <source>
        <dbReference type="ARBA" id="ARBA00022490"/>
    </source>
</evidence>
<comment type="caution">
    <text evidence="3">The sequence shown here is derived from an EMBL/GenBank/DDBJ whole genome shotgun (WGS) entry which is preliminary data.</text>
</comment>
<dbReference type="AlphaFoldDB" id="A0A5B7HMP7"/>
<organism evidence="3 4">
    <name type="scientific">Portunus trituberculatus</name>
    <name type="common">Swimming crab</name>
    <name type="synonym">Neptunus trituberculatus</name>
    <dbReference type="NCBI Taxonomy" id="210409"/>
    <lineage>
        <taxon>Eukaryota</taxon>
        <taxon>Metazoa</taxon>
        <taxon>Ecdysozoa</taxon>
        <taxon>Arthropoda</taxon>
        <taxon>Crustacea</taxon>
        <taxon>Multicrustacea</taxon>
        <taxon>Malacostraca</taxon>
        <taxon>Eumalacostraca</taxon>
        <taxon>Eucarida</taxon>
        <taxon>Decapoda</taxon>
        <taxon>Pleocyemata</taxon>
        <taxon>Brachyura</taxon>
        <taxon>Eubrachyura</taxon>
        <taxon>Portunoidea</taxon>
        <taxon>Portunidae</taxon>
        <taxon>Portuninae</taxon>
        <taxon>Portunus</taxon>
    </lineage>
</organism>
<dbReference type="GO" id="GO:0005737">
    <property type="term" value="C:cytoplasm"/>
    <property type="evidence" value="ECO:0007669"/>
    <property type="project" value="UniProtKB-SubCell"/>
</dbReference>
<gene>
    <name evidence="3" type="ORF">E2C01_068046</name>
</gene>
<accession>A0A5B7HMP7</accession>
<proteinExistence type="predicted"/>
<name>A0A5B7HMP7_PORTR</name>